<dbReference type="GO" id="GO:0005737">
    <property type="term" value="C:cytoplasm"/>
    <property type="evidence" value="ECO:0007669"/>
    <property type="project" value="UniProtKB-SubCell"/>
</dbReference>
<comment type="function">
    <text evidence="10">IGPS catalyzes the conversion of PRFAR and glutamine to IGP, AICAR and glutamate. The HisH subunit catalyzes the hydrolysis of glutamine to glutamate and ammonia as part of the synthesis of IGP and AICAR. The resulting ammonia molecule is channeled to the active site of HisF.</text>
</comment>
<dbReference type="Pfam" id="PF00117">
    <property type="entry name" value="GATase"/>
    <property type="match status" value="1"/>
</dbReference>
<name>A0A4R6IW46_9BACT</name>
<comment type="catalytic activity">
    <reaction evidence="8 10">
        <text>5-[(5-phospho-1-deoxy-D-ribulos-1-ylimino)methylamino]-1-(5-phospho-beta-D-ribosyl)imidazole-4-carboxamide + L-glutamine = D-erythro-1-(imidazol-4-yl)glycerol 3-phosphate + 5-amino-1-(5-phospho-beta-D-ribosyl)imidazole-4-carboxamide + L-glutamate + H(+)</text>
        <dbReference type="Rhea" id="RHEA:24793"/>
        <dbReference type="ChEBI" id="CHEBI:15378"/>
        <dbReference type="ChEBI" id="CHEBI:29985"/>
        <dbReference type="ChEBI" id="CHEBI:58278"/>
        <dbReference type="ChEBI" id="CHEBI:58359"/>
        <dbReference type="ChEBI" id="CHEBI:58475"/>
        <dbReference type="ChEBI" id="CHEBI:58525"/>
        <dbReference type="EC" id="4.3.2.10"/>
    </reaction>
</comment>
<keyword evidence="4 10" id="KW-0378">Hydrolase</keyword>
<dbReference type="GO" id="GO:0004359">
    <property type="term" value="F:glutaminase activity"/>
    <property type="evidence" value="ECO:0007669"/>
    <property type="project" value="UniProtKB-EC"/>
</dbReference>
<accession>A0A4R6IW46</accession>
<evidence type="ECO:0000256" key="2">
    <source>
        <dbReference type="ARBA" id="ARBA00011152"/>
    </source>
</evidence>
<dbReference type="PANTHER" id="PTHR42701">
    <property type="entry name" value="IMIDAZOLE GLYCEROL PHOSPHATE SYNTHASE SUBUNIT HISH"/>
    <property type="match status" value="1"/>
</dbReference>
<keyword evidence="13" id="KW-0808">Transferase</keyword>
<evidence type="ECO:0000256" key="1">
    <source>
        <dbReference type="ARBA" id="ARBA00005091"/>
    </source>
</evidence>
<evidence type="ECO:0000313" key="14">
    <source>
        <dbReference type="Proteomes" id="UP000295741"/>
    </source>
</evidence>
<dbReference type="NCBIfam" id="TIGR01855">
    <property type="entry name" value="IMP_synth_hisH"/>
    <property type="match status" value="1"/>
</dbReference>
<dbReference type="GO" id="GO:0016829">
    <property type="term" value="F:lyase activity"/>
    <property type="evidence" value="ECO:0007669"/>
    <property type="project" value="UniProtKB-KW"/>
</dbReference>
<evidence type="ECO:0000256" key="9">
    <source>
        <dbReference type="ARBA" id="ARBA00049534"/>
    </source>
</evidence>
<reference evidence="13 14" key="1">
    <citation type="submission" date="2019-03" db="EMBL/GenBank/DDBJ databases">
        <title>Genomic Encyclopedia of Archaeal and Bacterial Type Strains, Phase II (KMG-II): from individual species to whole genera.</title>
        <authorList>
            <person name="Goeker M."/>
        </authorList>
    </citation>
    <scope>NUCLEOTIDE SEQUENCE [LARGE SCALE GENOMIC DNA]</scope>
    <source>
        <strain evidence="13 14">DSM 28323</strain>
    </source>
</reference>
<comment type="catalytic activity">
    <reaction evidence="9 10">
        <text>L-glutamine + H2O = L-glutamate + NH4(+)</text>
        <dbReference type="Rhea" id="RHEA:15889"/>
        <dbReference type="ChEBI" id="CHEBI:15377"/>
        <dbReference type="ChEBI" id="CHEBI:28938"/>
        <dbReference type="ChEBI" id="CHEBI:29985"/>
        <dbReference type="ChEBI" id="CHEBI:58359"/>
        <dbReference type="EC" id="3.5.1.2"/>
    </reaction>
</comment>
<protein>
    <recommendedName>
        <fullName evidence="10">Imidazole glycerol phosphate synthase subunit HisH</fullName>
        <ecNumber evidence="10">4.3.2.10</ecNumber>
    </recommendedName>
    <alternativeName>
        <fullName evidence="10">IGP synthase glutaminase subunit</fullName>
        <ecNumber evidence="10">3.5.1.2</ecNumber>
    </alternativeName>
    <alternativeName>
        <fullName evidence="10">IGP synthase subunit HisH</fullName>
    </alternativeName>
    <alternativeName>
        <fullName evidence="10">ImGP synthase subunit HisH</fullName>
        <shortName evidence="10">IGPS subunit HisH</shortName>
    </alternativeName>
</protein>
<feature type="active site" description="Nucleophile" evidence="10 11">
    <location>
        <position position="83"/>
    </location>
</feature>
<feature type="active site" evidence="10 11">
    <location>
        <position position="188"/>
    </location>
</feature>
<dbReference type="EMBL" id="SNWP01000011">
    <property type="protein sequence ID" value="TDO26914.1"/>
    <property type="molecule type" value="Genomic_DNA"/>
</dbReference>
<evidence type="ECO:0000313" key="13">
    <source>
        <dbReference type="EMBL" id="TDO26914.1"/>
    </source>
</evidence>
<dbReference type="AlphaFoldDB" id="A0A4R6IW46"/>
<evidence type="ECO:0000256" key="7">
    <source>
        <dbReference type="ARBA" id="ARBA00023239"/>
    </source>
</evidence>
<dbReference type="EC" id="3.5.1.2" evidence="10"/>
<dbReference type="InterPro" id="IPR029062">
    <property type="entry name" value="Class_I_gatase-like"/>
</dbReference>
<dbReference type="InterPro" id="IPR010139">
    <property type="entry name" value="Imidazole-glycPsynth_HisH"/>
</dbReference>
<evidence type="ECO:0000256" key="4">
    <source>
        <dbReference type="ARBA" id="ARBA00022801"/>
    </source>
</evidence>
<dbReference type="GO" id="GO:0000107">
    <property type="term" value="F:imidazoleglycerol-phosphate synthase activity"/>
    <property type="evidence" value="ECO:0007669"/>
    <property type="project" value="UniProtKB-UniRule"/>
</dbReference>
<dbReference type="HAMAP" id="MF_00278">
    <property type="entry name" value="HisH"/>
    <property type="match status" value="1"/>
</dbReference>
<proteinExistence type="inferred from homology"/>
<evidence type="ECO:0000256" key="3">
    <source>
        <dbReference type="ARBA" id="ARBA00022605"/>
    </source>
</evidence>
<feature type="active site" evidence="10 11">
    <location>
        <position position="190"/>
    </location>
</feature>
<gene>
    <name evidence="10" type="primary">hisH</name>
    <name evidence="13" type="ORF">BC659_2229</name>
</gene>
<dbReference type="RefSeq" id="WP_211340767.1">
    <property type="nucleotide sequence ID" value="NZ_SNWP01000011.1"/>
</dbReference>
<keyword evidence="14" id="KW-1185">Reference proteome</keyword>
<keyword evidence="5 10" id="KW-0315">Glutamine amidotransferase</keyword>
<dbReference type="UniPathway" id="UPA00031">
    <property type="reaction ID" value="UER00010"/>
</dbReference>
<dbReference type="PANTHER" id="PTHR42701:SF1">
    <property type="entry name" value="IMIDAZOLE GLYCEROL PHOSPHATE SYNTHASE SUBUNIT HISH"/>
    <property type="match status" value="1"/>
</dbReference>
<evidence type="ECO:0000259" key="12">
    <source>
        <dbReference type="Pfam" id="PF00117"/>
    </source>
</evidence>
<organism evidence="13 14">
    <name type="scientific">Sediminibacterium goheungense</name>
    <dbReference type="NCBI Taxonomy" id="1086393"/>
    <lineage>
        <taxon>Bacteria</taxon>
        <taxon>Pseudomonadati</taxon>
        <taxon>Bacteroidota</taxon>
        <taxon>Chitinophagia</taxon>
        <taxon>Chitinophagales</taxon>
        <taxon>Chitinophagaceae</taxon>
        <taxon>Sediminibacterium</taxon>
    </lineage>
</organism>
<comment type="pathway">
    <text evidence="1 10">Amino-acid biosynthesis; L-histidine biosynthesis; L-histidine from 5-phospho-alpha-D-ribose 1-diphosphate: step 5/9.</text>
</comment>
<evidence type="ECO:0000256" key="11">
    <source>
        <dbReference type="PIRSR" id="PIRSR000495-1"/>
    </source>
</evidence>
<dbReference type="PROSITE" id="PS51273">
    <property type="entry name" value="GATASE_TYPE_1"/>
    <property type="match status" value="1"/>
</dbReference>
<comment type="caution">
    <text evidence="13">The sequence shown here is derived from an EMBL/GenBank/DDBJ whole genome shotgun (WGS) entry which is preliminary data.</text>
</comment>
<dbReference type="CDD" id="cd01748">
    <property type="entry name" value="GATase1_IGP_Synthase"/>
    <property type="match status" value="1"/>
</dbReference>
<keyword evidence="7 10" id="KW-0456">Lyase</keyword>
<comment type="subcellular location">
    <subcellularLocation>
        <location evidence="10">Cytoplasm</location>
    </subcellularLocation>
</comment>
<dbReference type="PIRSF" id="PIRSF000495">
    <property type="entry name" value="Amidotransf_hisH"/>
    <property type="match status" value="1"/>
</dbReference>
<dbReference type="SUPFAM" id="SSF52317">
    <property type="entry name" value="Class I glutamine amidotransferase-like"/>
    <property type="match status" value="1"/>
</dbReference>
<dbReference type="Gene3D" id="3.40.50.880">
    <property type="match status" value="1"/>
</dbReference>
<evidence type="ECO:0000256" key="8">
    <source>
        <dbReference type="ARBA" id="ARBA00047838"/>
    </source>
</evidence>
<dbReference type="GO" id="GO:0000105">
    <property type="term" value="P:L-histidine biosynthetic process"/>
    <property type="evidence" value="ECO:0007669"/>
    <property type="project" value="UniProtKB-UniRule"/>
</dbReference>
<keyword evidence="6 10" id="KW-0368">Histidine biosynthesis</keyword>
<dbReference type="InterPro" id="IPR017926">
    <property type="entry name" value="GATASE"/>
</dbReference>
<sequence>MKGKIVIVDYYVGNTNSVYNAVKRLGYNVIISNKRNEIEESDALIMPGVGAFAEAINNINQLDLKPILNDQVLNKKKPVLGICIGMQLMADFSEENGHFEGLGWIPGSVKKIPPQEALLVPHVGWNEITPVFCKEILFSNAVFENPSFYWDHSYYFDCKDEYKAATVEYGSTLSAIIAQENIFGVQFHPEKSQTNGLRLFRSFFNYFNIV</sequence>
<evidence type="ECO:0000256" key="10">
    <source>
        <dbReference type="HAMAP-Rule" id="MF_00278"/>
    </source>
</evidence>
<feature type="domain" description="Glutamine amidotransferase" evidence="12">
    <location>
        <begin position="6"/>
        <end position="203"/>
    </location>
</feature>
<evidence type="ECO:0000256" key="5">
    <source>
        <dbReference type="ARBA" id="ARBA00022962"/>
    </source>
</evidence>
<evidence type="ECO:0000256" key="6">
    <source>
        <dbReference type="ARBA" id="ARBA00023102"/>
    </source>
</evidence>
<dbReference type="PRINTS" id="PR00097">
    <property type="entry name" value="ANTSNTHASEII"/>
</dbReference>
<dbReference type="EC" id="4.3.2.10" evidence="10"/>
<keyword evidence="3 10" id="KW-0028">Amino-acid biosynthesis</keyword>
<comment type="subunit">
    <text evidence="2 10">Heterodimer of HisH and HisF.</text>
</comment>
<dbReference type="Proteomes" id="UP000295741">
    <property type="component" value="Unassembled WGS sequence"/>
</dbReference>
<keyword evidence="10" id="KW-0963">Cytoplasm</keyword>